<dbReference type="GO" id="GO:0005829">
    <property type="term" value="C:cytosol"/>
    <property type="evidence" value="ECO:0007669"/>
    <property type="project" value="TreeGrafter"/>
</dbReference>
<dbReference type="InterPro" id="IPR000719">
    <property type="entry name" value="Prot_kinase_dom"/>
</dbReference>
<dbReference type="PANTHER" id="PTHR24348">
    <property type="entry name" value="SERINE/THREONINE-PROTEIN KINASE UNC-51-RELATED"/>
    <property type="match status" value="1"/>
</dbReference>
<dbReference type="EC" id="2.7.11.1" evidence="2"/>
<dbReference type="Pfam" id="PF00069">
    <property type="entry name" value="Pkinase"/>
    <property type="match status" value="1"/>
</dbReference>
<dbReference type="PANTHER" id="PTHR24348:SF22">
    <property type="entry name" value="NON-SPECIFIC SERINE_THREONINE PROTEIN KINASE"/>
    <property type="match status" value="1"/>
</dbReference>
<dbReference type="EMBL" id="JAKWBI020000588">
    <property type="protein sequence ID" value="KAJ2893572.1"/>
    <property type="molecule type" value="Genomic_DNA"/>
</dbReference>
<evidence type="ECO:0000259" key="16">
    <source>
        <dbReference type="PROSITE" id="PS50011"/>
    </source>
</evidence>
<dbReference type="GO" id="GO:0005776">
    <property type="term" value="C:autophagosome"/>
    <property type="evidence" value="ECO:0007669"/>
    <property type="project" value="TreeGrafter"/>
</dbReference>
<proteinExistence type="predicted"/>
<evidence type="ECO:0000256" key="4">
    <source>
        <dbReference type="ARBA" id="ARBA00022527"/>
    </source>
</evidence>
<feature type="transmembrane region" description="Helical" evidence="15">
    <location>
        <begin position="998"/>
        <end position="1024"/>
    </location>
</feature>
<evidence type="ECO:0000313" key="18">
    <source>
        <dbReference type="Proteomes" id="UP001201980"/>
    </source>
</evidence>
<evidence type="ECO:0000256" key="13">
    <source>
        <dbReference type="ARBA" id="ARBA00048679"/>
    </source>
</evidence>
<keyword evidence="15" id="KW-0812">Transmembrane</keyword>
<keyword evidence="15" id="KW-1133">Transmembrane helix</keyword>
<evidence type="ECO:0000256" key="11">
    <source>
        <dbReference type="ARBA" id="ARBA00030237"/>
    </source>
</evidence>
<dbReference type="GO" id="GO:0004674">
    <property type="term" value="F:protein serine/threonine kinase activity"/>
    <property type="evidence" value="ECO:0007669"/>
    <property type="project" value="UniProtKB-KW"/>
</dbReference>
<keyword evidence="8" id="KW-0067">ATP-binding</keyword>
<dbReference type="InterPro" id="IPR011009">
    <property type="entry name" value="Kinase-like_dom_sf"/>
</dbReference>
<evidence type="ECO:0000313" key="17">
    <source>
        <dbReference type="EMBL" id="KAJ2893572.1"/>
    </source>
</evidence>
<dbReference type="GO" id="GO:0015031">
    <property type="term" value="P:protein transport"/>
    <property type="evidence" value="ECO:0007669"/>
    <property type="project" value="UniProtKB-KW"/>
</dbReference>
<evidence type="ECO:0000256" key="5">
    <source>
        <dbReference type="ARBA" id="ARBA00022679"/>
    </source>
</evidence>
<feature type="compositionally biased region" description="Basic residues" evidence="14">
    <location>
        <begin position="14"/>
        <end position="29"/>
    </location>
</feature>
<evidence type="ECO:0000256" key="10">
    <source>
        <dbReference type="ARBA" id="ARBA00023006"/>
    </source>
</evidence>
<keyword evidence="3" id="KW-0813">Transport</keyword>
<dbReference type="GO" id="GO:0034045">
    <property type="term" value="C:phagophore assembly site membrane"/>
    <property type="evidence" value="ECO:0007669"/>
    <property type="project" value="UniProtKB-SubCell"/>
</dbReference>
<dbReference type="GO" id="GO:0010506">
    <property type="term" value="P:regulation of autophagy"/>
    <property type="evidence" value="ECO:0007669"/>
    <property type="project" value="InterPro"/>
</dbReference>
<keyword evidence="18" id="KW-1185">Reference proteome</keyword>
<dbReference type="Proteomes" id="UP001201980">
    <property type="component" value="Unassembled WGS sequence"/>
</dbReference>
<feature type="transmembrane region" description="Helical" evidence="15">
    <location>
        <begin position="1045"/>
        <end position="1067"/>
    </location>
</feature>
<keyword evidence="6" id="KW-0547">Nucleotide-binding</keyword>
<evidence type="ECO:0000256" key="9">
    <source>
        <dbReference type="ARBA" id="ARBA00022927"/>
    </source>
</evidence>
<evidence type="ECO:0000256" key="14">
    <source>
        <dbReference type="SAM" id="MobiDB-lite"/>
    </source>
</evidence>
<dbReference type="PROSITE" id="PS00108">
    <property type="entry name" value="PROTEIN_KINASE_ST"/>
    <property type="match status" value="1"/>
</dbReference>
<comment type="catalytic activity">
    <reaction evidence="13">
        <text>L-seryl-[protein] + ATP = O-phospho-L-seryl-[protein] + ADP + H(+)</text>
        <dbReference type="Rhea" id="RHEA:17989"/>
        <dbReference type="Rhea" id="RHEA-COMP:9863"/>
        <dbReference type="Rhea" id="RHEA-COMP:11604"/>
        <dbReference type="ChEBI" id="CHEBI:15378"/>
        <dbReference type="ChEBI" id="CHEBI:29999"/>
        <dbReference type="ChEBI" id="CHEBI:30616"/>
        <dbReference type="ChEBI" id="CHEBI:83421"/>
        <dbReference type="ChEBI" id="CHEBI:456216"/>
        <dbReference type="EC" id="2.7.11.1"/>
    </reaction>
</comment>
<dbReference type="SMART" id="SM00220">
    <property type="entry name" value="S_TKc"/>
    <property type="match status" value="1"/>
</dbReference>
<comment type="subcellular location">
    <subcellularLocation>
        <location evidence="1">Preautophagosomal structure membrane</location>
        <topology evidence="1">Peripheral membrane protein</topology>
    </subcellularLocation>
</comment>
<feature type="domain" description="Protein kinase" evidence="16">
    <location>
        <begin position="80"/>
        <end position="464"/>
    </location>
</feature>
<dbReference type="InterPro" id="IPR008271">
    <property type="entry name" value="Ser/Thr_kinase_AS"/>
</dbReference>
<dbReference type="AlphaFoldDB" id="A0AAD5WMP9"/>
<evidence type="ECO:0000256" key="7">
    <source>
        <dbReference type="ARBA" id="ARBA00022777"/>
    </source>
</evidence>
<evidence type="ECO:0000256" key="1">
    <source>
        <dbReference type="ARBA" id="ARBA00004623"/>
    </source>
</evidence>
<evidence type="ECO:0000256" key="8">
    <source>
        <dbReference type="ARBA" id="ARBA00022840"/>
    </source>
</evidence>
<sequence length="1069" mass="120990">MSSSVSPAVSGLHPHYRGTRLHTGRRARSKGGSGVSASPSERLSRLRVEKGGNNVAILNRLLHTLEENGVPGPQFFRLEREFSAPLGEGGQGNVRAIDHEAAKKYDRADDEVRRSWPVRLIAIKQYQRRKEPHRVPWRVGDASTTTGSSSISEEELTGRFRAAECEVLALSPADFNGHPNIVQLVGWGLCLDTLEDPASDCCGSLQLPLLVLERAKMNFEELLQLLFPRKQQSLEVVLEEGLNNVRYGPRRRPSKLEWRRSTTRFWSLLARYMGAEMDPYEVVRLLCIDIGHGLECLHGHGFTHGDLKPENVLIFSLSDGSWRAKLCDFGCAIGKPAAKGPGDMRQQQELRVVYCGSPLWLPPQKEIQDPVDYRGLLLCDLYVYGLVVWYAFSGEVLPQNSNFELAEEYLQKFRVQLSWGFPRWPIREQDHLFGEGGKIKKLLYQTLGAPEKRDATLAWKHLYTNQARDQARREVSRKGASPKNVETHNSGGALERSEHHDNDLDWSPLSSNIKSKYNQLSWWKEATQIQQQQQSQQQRQVVVEEVSKSLSEQPAEPHPSKGVQSEAITTEHVDSENEETAGPASASALDPDQDPVALTPFRSKRHVEVPLLRQKLKHLLALEKRTREDKEHLYVYARCRSRVPPEWWETAETETDQNHVNYVGLALQAKTPVEISTLAWLCRGLVGKREVENLESGSDLWEVILSKYKLDESERLERFLLLLQSGLPLERIRAPHAGRWTSHSILTAFFNSHRFATVPAVAEQISQRFERAKQDNNLSPATVEYMQSYDETNGQLTDMAVQTMQEHGLAMPSGGKPPSYFQRLLSRSSSVAEHQPLLDSVILPQGWTVFQVAEKKSAWLLSFFSGLARNTKQTVCYEDQFTRSVTMRLPRVSLINRHQVKIGFLNRGPGALCYMDLLDCHGRERGRMTMRQLQESLNSRFPYYNDEWFAAEWNRDHPVRDVLGELKGEPWRLPSFAIRVPVPDWDVMELLESVGGAIWIGIAFVLRAIVALVVVLLLIAVRLIPEIIVGLLTLWLWPDGLKVMGILLLADLILTLVGLCCFGLAALCN</sequence>
<accession>A0AAD5WMP9</accession>
<protein>
    <recommendedName>
        <fullName evidence="2">non-specific serine/threonine protein kinase</fullName>
        <ecNumber evidence="2">2.7.11.1</ecNumber>
    </recommendedName>
    <alternativeName>
        <fullName evidence="11">Autophagy-related protein 1</fullName>
    </alternativeName>
</protein>
<keyword evidence="10" id="KW-0072">Autophagy</keyword>
<dbReference type="GO" id="GO:0005524">
    <property type="term" value="F:ATP binding"/>
    <property type="evidence" value="ECO:0007669"/>
    <property type="project" value="UniProtKB-KW"/>
</dbReference>
<dbReference type="PROSITE" id="PS50011">
    <property type="entry name" value="PROTEIN_KINASE_DOM"/>
    <property type="match status" value="1"/>
</dbReference>
<keyword evidence="15" id="KW-0472">Membrane</keyword>
<gene>
    <name evidence="17" type="ORF">MKZ38_008444</name>
</gene>
<keyword evidence="4" id="KW-0723">Serine/threonine-protein kinase</keyword>
<evidence type="ECO:0000256" key="3">
    <source>
        <dbReference type="ARBA" id="ARBA00022448"/>
    </source>
</evidence>
<evidence type="ECO:0000256" key="6">
    <source>
        <dbReference type="ARBA" id="ARBA00022741"/>
    </source>
</evidence>
<evidence type="ECO:0000256" key="15">
    <source>
        <dbReference type="SAM" id="Phobius"/>
    </source>
</evidence>
<comment type="catalytic activity">
    <reaction evidence="12">
        <text>L-threonyl-[protein] + ATP = O-phospho-L-threonyl-[protein] + ADP + H(+)</text>
        <dbReference type="Rhea" id="RHEA:46608"/>
        <dbReference type="Rhea" id="RHEA-COMP:11060"/>
        <dbReference type="Rhea" id="RHEA-COMP:11605"/>
        <dbReference type="ChEBI" id="CHEBI:15378"/>
        <dbReference type="ChEBI" id="CHEBI:30013"/>
        <dbReference type="ChEBI" id="CHEBI:30616"/>
        <dbReference type="ChEBI" id="CHEBI:61977"/>
        <dbReference type="ChEBI" id="CHEBI:456216"/>
        <dbReference type="EC" id="2.7.11.1"/>
    </reaction>
</comment>
<reference evidence="17" key="1">
    <citation type="submission" date="2022-07" db="EMBL/GenBank/DDBJ databases">
        <title>Draft genome sequence of Zalerion maritima ATCC 34329, a (micro)plastics degrading marine fungus.</title>
        <authorList>
            <person name="Paco A."/>
            <person name="Goncalves M.F.M."/>
            <person name="Rocha-Santos T.A.P."/>
            <person name="Alves A."/>
        </authorList>
    </citation>
    <scope>NUCLEOTIDE SEQUENCE</scope>
    <source>
        <strain evidence="17">ATCC 34329</strain>
    </source>
</reference>
<keyword evidence="7" id="KW-0418">Kinase</keyword>
<evidence type="ECO:0000256" key="2">
    <source>
        <dbReference type="ARBA" id="ARBA00012513"/>
    </source>
</evidence>
<organism evidence="17 18">
    <name type="scientific">Zalerion maritima</name>
    <dbReference type="NCBI Taxonomy" id="339359"/>
    <lineage>
        <taxon>Eukaryota</taxon>
        <taxon>Fungi</taxon>
        <taxon>Dikarya</taxon>
        <taxon>Ascomycota</taxon>
        <taxon>Pezizomycotina</taxon>
        <taxon>Sordariomycetes</taxon>
        <taxon>Lulworthiomycetidae</taxon>
        <taxon>Lulworthiales</taxon>
        <taxon>Lulworthiaceae</taxon>
        <taxon>Zalerion</taxon>
    </lineage>
</organism>
<keyword evidence="5" id="KW-0808">Transferase</keyword>
<feature type="region of interest" description="Disordered" evidence="14">
    <location>
        <begin position="469"/>
        <end position="507"/>
    </location>
</feature>
<comment type="caution">
    <text evidence="17">The sequence shown here is derived from an EMBL/GenBank/DDBJ whole genome shotgun (WGS) entry which is preliminary data.</text>
</comment>
<evidence type="ECO:0000256" key="12">
    <source>
        <dbReference type="ARBA" id="ARBA00047899"/>
    </source>
</evidence>
<feature type="region of interest" description="Disordered" evidence="14">
    <location>
        <begin position="545"/>
        <end position="597"/>
    </location>
</feature>
<keyword evidence="9" id="KW-0653">Protein transport</keyword>
<name>A0AAD5WMP9_9PEZI</name>
<dbReference type="GO" id="GO:0000045">
    <property type="term" value="P:autophagosome assembly"/>
    <property type="evidence" value="ECO:0007669"/>
    <property type="project" value="TreeGrafter"/>
</dbReference>
<dbReference type="Gene3D" id="1.10.510.10">
    <property type="entry name" value="Transferase(Phosphotransferase) domain 1"/>
    <property type="match status" value="1"/>
</dbReference>
<dbReference type="InterPro" id="IPR045269">
    <property type="entry name" value="Atg1-like"/>
</dbReference>
<feature type="region of interest" description="Disordered" evidence="14">
    <location>
        <begin position="1"/>
        <end position="47"/>
    </location>
</feature>
<dbReference type="SUPFAM" id="SSF56112">
    <property type="entry name" value="Protein kinase-like (PK-like)"/>
    <property type="match status" value="1"/>
</dbReference>